<dbReference type="InParanoid" id="A0A0V0YPR1"/>
<name>A0A0V0YPR1_TRISP</name>
<dbReference type="AlphaFoldDB" id="A0A0V0YPR1"/>
<organism evidence="1 2">
    <name type="scientific">Trichinella spiralis</name>
    <name type="common">Trichina worm</name>
    <dbReference type="NCBI Taxonomy" id="6334"/>
    <lineage>
        <taxon>Eukaryota</taxon>
        <taxon>Metazoa</taxon>
        <taxon>Ecdysozoa</taxon>
        <taxon>Nematoda</taxon>
        <taxon>Enoplea</taxon>
        <taxon>Dorylaimia</taxon>
        <taxon>Trichinellida</taxon>
        <taxon>Trichinellidae</taxon>
        <taxon>Trichinella</taxon>
    </lineage>
</organism>
<gene>
    <name evidence="1" type="ORF">T01_1148</name>
</gene>
<dbReference type="EMBL" id="JYDH01006577">
    <property type="protein sequence ID" value="KRY02125.1"/>
    <property type="molecule type" value="Genomic_DNA"/>
</dbReference>
<sequence length="30" mass="3586">LKISYLYFVFLSCLLHELYAQLMVYSENGK</sequence>
<dbReference type="Proteomes" id="UP000054776">
    <property type="component" value="Unassembled WGS sequence"/>
</dbReference>
<comment type="caution">
    <text evidence="1">The sequence shown here is derived from an EMBL/GenBank/DDBJ whole genome shotgun (WGS) entry which is preliminary data.</text>
</comment>
<feature type="non-terminal residue" evidence="1">
    <location>
        <position position="1"/>
    </location>
</feature>
<evidence type="ECO:0000313" key="1">
    <source>
        <dbReference type="EMBL" id="KRY02125.1"/>
    </source>
</evidence>
<reference evidence="1 2" key="1">
    <citation type="submission" date="2015-01" db="EMBL/GenBank/DDBJ databases">
        <title>Evolution of Trichinella species and genotypes.</title>
        <authorList>
            <person name="Korhonen P.K."/>
            <person name="Edoardo P."/>
            <person name="Giuseppe L.R."/>
            <person name="Gasser R.B."/>
        </authorList>
    </citation>
    <scope>NUCLEOTIDE SEQUENCE [LARGE SCALE GENOMIC DNA]</scope>
    <source>
        <strain evidence="1">ISS3</strain>
    </source>
</reference>
<accession>A0A0V0YPR1</accession>
<evidence type="ECO:0000313" key="2">
    <source>
        <dbReference type="Proteomes" id="UP000054776"/>
    </source>
</evidence>
<proteinExistence type="predicted"/>
<keyword evidence="2" id="KW-1185">Reference proteome</keyword>
<feature type="non-terminal residue" evidence="1">
    <location>
        <position position="30"/>
    </location>
</feature>
<protein>
    <submittedName>
        <fullName evidence="1">Uncharacterized protein</fullName>
    </submittedName>
</protein>